<evidence type="ECO:0000256" key="2">
    <source>
        <dbReference type="ARBA" id="ARBA00010742"/>
    </source>
</evidence>
<sequence length="360" mass="37141">MFTSKAVRVIGAVAIAGLTLSGISACSSGGTGAESGSDGEGSGAETPIEFEWGVPTSAYVALYVAEDQGYFEDEGLAPNFQTFQSGAPLLAGLQSDSLDIATSGLASVFALGQGIDIRIFGFEGGTDITEGLVARAGGSIQSIDDLANGAPVGVATGTCAQISALFAAKKAGLEYSDINVVDLAPNLFANSFESGSVDAGFSWSPYILDLQRDSGATIIGWDTDWVPGGASCPQTHYGRSEFLDEHPDAAVKIVRALERAWADLREDPQIGVTALLDRMGGSEETALEVVERTIESQPTLEDLATAGSAHSFVGTEGIVRQFDQAADAFVDLGVIAEPLSAETLKNAVDPTALEAVFAGE</sequence>
<evidence type="ECO:0000256" key="1">
    <source>
        <dbReference type="ARBA" id="ARBA00004418"/>
    </source>
</evidence>
<dbReference type="AlphaFoldDB" id="A0A934Q8I2"/>
<keyword evidence="3" id="KW-0732">Signal</keyword>
<dbReference type="GO" id="GO:0042597">
    <property type="term" value="C:periplasmic space"/>
    <property type="evidence" value="ECO:0007669"/>
    <property type="project" value="UniProtKB-SubCell"/>
</dbReference>
<dbReference type="EMBL" id="JAEHOH010000010">
    <property type="protein sequence ID" value="MBK0419071.1"/>
    <property type="molecule type" value="Genomic_DNA"/>
</dbReference>
<comment type="caution">
    <text evidence="5">The sequence shown here is derived from an EMBL/GenBank/DDBJ whole genome shotgun (WGS) entry which is preliminary data.</text>
</comment>
<proteinExistence type="inferred from homology"/>
<dbReference type="Proteomes" id="UP000608530">
    <property type="component" value="Unassembled WGS sequence"/>
</dbReference>
<organism evidence="5 6">
    <name type="scientific">Leucobacter chromiisoli</name>
    <dbReference type="NCBI Taxonomy" id="2796471"/>
    <lineage>
        <taxon>Bacteria</taxon>
        <taxon>Bacillati</taxon>
        <taxon>Actinomycetota</taxon>
        <taxon>Actinomycetes</taxon>
        <taxon>Micrococcales</taxon>
        <taxon>Microbacteriaceae</taxon>
        <taxon>Leucobacter</taxon>
    </lineage>
</organism>
<dbReference type="PANTHER" id="PTHR30024">
    <property type="entry name" value="ALIPHATIC SULFONATES-BINDING PROTEIN-RELATED"/>
    <property type="match status" value="1"/>
</dbReference>
<name>A0A934Q8I2_9MICO</name>
<dbReference type="PROSITE" id="PS51257">
    <property type="entry name" value="PROKAR_LIPOPROTEIN"/>
    <property type="match status" value="1"/>
</dbReference>
<dbReference type="InterPro" id="IPR015168">
    <property type="entry name" value="SsuA/THI5"/>
</dbReference>
<dbReference type="SUPFAM" id="SSF53850">
    <property type="entry name" value="Periplasmic binding protein-like II"/>
    <property type="match status" value="1"/>
</dbReference>
<evidence type="ECO:0000259" key="4">
    <source>
        <dbReference type="Pfam" id="PF09084"/>
    </source>
</evidence>
<gene>
    <name evidence="5" type="ORF">JD276_08485</name>
</gene>
<dbReference type="Gene3D" id="3.40.190.10">
    <property type="entry name" value="Periplasmic binding protein-like II"/>
    <property type="match status" value="2"/>
</dbReference>
<feature type="domain" description="SsuA/THI5-like" evidence="4">
    <location>
        <begin position="60"/>
        <end position="269"/>
    </location>
</feature>
<comment type="similarity">
    <text evidence="2">Belongs to the bacterial solute-binding protein SsuA/TauA family.</text>
</comment>
<dbReference type="PANTHER" id="PTHR30024:SF47">
    <property type="entry name" value="TAURINE-BINDING PERIPLASMIC PROTEIN"/>
    <property type="match status" value="1"/>
</dbReference>
<dbReference type="Pfam" id="PF09084">
    <property type="entry name" value="NMT1"/>
    <property type="match status" value="1"/>
</dbReference>
<protein>
    <submittedName>
        <fullName evidence="5">ABC transporter substrate-binding protein</fullName>
    </submittedName>
</protein>
<comment type="subcellular location">
    <subcellularLocation>
        <location evidence="1">Periplasm</location>
    </subcellularLocation>
</comment>
<accession>A0A934Q8I2</accession>
<evidence type="ECO:0000313" key="6">
    <source>
        <dbReference type="Proteomes" id="UP000608530"/>
    </source>
</evidence>
<reference evidence="5" key="1">
    <citation type="submission" date="2020-12" db="EMBL/GenBank/DDBJ databases">
        <title>Leucobacter sp. CAS1, isolated from Chromium sludge.</title>
        <authorList>
            <person name="Xu Z."/>
        </authorList>
    </citation>
    <scope>NUCLEOTIDE SEQUENCE</scope>
    <source>
        <strain evidence="5">CSA1</strain>
    </source>
</reference>
<evidence type="ECO:0000313" key="5">
    <source>
        <dbReference type="EMBL" id="MBK0419071.1"/>
    </source>
</evidence>
<keyword evidence="6" id="KW-1185">Reference proteome</keyword>
<evidence type="ECO:0000256" key="3">
    <source>
        <dbReference type="ARBA" id="ARBA00022729"/>
    </source>
</evidence>